<dbReference type="GO" id="GO:0004764">
    <property type="term" value="F:shikimate 3-dehydrogenase (NADP+) activity"/>
    <property type="evidence" value="ECO:0007669"/>
    <property type="project" value="InterPro"/>
</dbReference>
<dbReference type="GO" id="GO:0019632">
    <property type="term" value="P:shikimate metabolic process"/>
    <property type="evidence" value="ECO:0007669"/>
    <property type="project" value="TreeGrafter"/>
</dbReference>
<organism evidence="3 4">
    <name type="scientific">Microbotryum silenes-dioicae</name>
    <dbReference type="NCBI Taxonomy" id="796604"/>
    <lineage>
        <taxon>Eukaryota</taxon>
        <taxon>Fungi</taxon>
        <taxon>Dikarya</taxon>
        <taxon>Basidiomycota</taxon>
        <taxon>Pucciniomycotina</taxon>
        <taxon>Microbotryomycetes</taxon>
        <taxon>Microbotryales</taxon>
        <taxon>Microbotryaceae</taxon>
        <taxon>Microbotryum</taxon>
    </lineage>
</organism>
<protein>
    <submittedName>
        <fullName evidence="3">BQ5605_C003g02206 protein</fullName>
    </submittedName>
</protein>
<dbReference type="STRING" id="796604.A0A2X0NYB9"/>
<name>A0A2X0NYB9_9BASI</name>
<sequence>MSSPPKRTEFYLFGHQISHSASPAFHNEIFSALGLSQHRYQLHDTKHPQNDPNSRMIELIRRDDFGGASVTMYVQYGEVLSLINATSPKPIKVEAMKHVDNIAGEAKEIGSINTIVVESIDKNGRPVLLGCNTDWIGMYKSLLLALPISQQALKAPFSPSSSPSPKSGFIIGGGGTTRAAVVALSRLQISPIFLINRDPTETAVMIKSFPQYDLRALDHVDQWSEEWVERGVVGVGAIPSLEPVTEGEKNVYTVARKVFGSKPTGQVGQRTFLEMCYKPRKTIMYNIAVDAGWYGVQGVESMIQQGYEQSRAWLLSSAASPFQGQRKELGEVIEHRAAAFVRGMEDIEPVGQDSKVTSPSSVKLAPQTGARFGQARL</sequence>
<reference evidence="3 4" key="1">
    <citation type="submission" date="2016-11" db="EMBL/GenBank/DDBJ databases">
        <authorList>
            <person name="Jaros S."/>
            <person name="Januszkiewicz K."/>
            <person name="Wedrychowicz H."/>
        </authorList>
    </citation>
    <scope>NUCLEOTIDE SEQUENCE [LARGE SCALE GENOMIC DNA]</scope>
</reference>
<evidence type="ECO:0000313" key="4">
    <source>
        <dbReference type="Proteomes" id="UP000249464"/>
    </source>
</evidence>
<dbReference type="InterPro" id="IPR022893">
    <property type="entry name" value="Shikimate_DH_fam"/>
</dbReference>
<gene>
    <name evidence="3" type="primary">BQ5605_C003g02206</name>
    <name evidence="3" type="ORF">BQ5605_C003G02206</name>
</gene>
<evidence type="ECO:0000259" key="2">
    <source>
        <dbReference type="Pfam" id="PF08501"/>
    </source>
</evidence>
<dbReference type="SUPFAM" id="SSF51735">
    <property type="entry name" value="NAD(P)-binding Rossmann-fold domains"/>
    <property type="match status" value="1"/>
</dbReference>
<dbReference type="InterPro" id="IPR013708">
    <property type="entry name" value="Shikimate_DH-bd_N"/>
</dbReference>
<dbReference type="SUPFAM" id="SSF53223">
    <property type="entry name" value="Aminoacid dehydrogenase-like, N-terminal domain"/>
    <property type="match status" value="1"/>
</dbReference>
<dbReference type="Proteomes" id="UP000249464">
    <property type="component" value="Unassembled WGS sequence"/>
</dbReference>
<accession>A0A2X0NYB9</accession>
<evidence type="ECO:0000313" key="3">
    <source>
        <dbReference type="EMBL" id="SGY39372.1"/>
    </source>
</evidence>
<dbReference type="Gene3D" id="3.40.50.10860">
    <property type="entry name" value="Leucine Dehydrogenase, chain A, domain 1"/>
    <property type="match status" value="1"/>
</dbReference>
<proteinExistence type="predicted"/>
<dbReference type="Gene3D" id="3.40.50.720">
    <property type="entry name" value="NAD(P)-binding Rossmann-like Domain"/>
    <property type="match status" value="1"/>
</dbReference>
<dbReference type="PANTHER" id="PTHR21089:SF1">
    <property type="entry name" value="BIFUNCTIONAL 3-DEHYDROQUINATE DEHYDRATASE_SHIKIMATE DEHYDROGENASE, CHLOROPLASTIC"/>
    <property type="match status" value="1"/>
</dbReference>
<dbReference type="GO" id="GO:0009423">
    <property type="term" value="P:chorismate biosynthetic process"/>
    <property type="evidence" value="ECO:0007669"/>
    <property type="project" value="TreeGrafter"/>
</dbReference>
<dbReference type="EMBL" id="FQNC01000042">
    <property type="protein sequence ID" value="SGY39372.1"/>
    <property type="molecule type" value="Genomic_DNA"/>
</dbReference>
<dbReference type="Pfam" id="PF08501">
    <property type="entry name" value="Shikimate_dh_N"/>
    <property type="match status" value="1"/>
</dbReference>
<dbReference type="InterPro" id="IPR036291">
    <property type="entry name" value="NAD(P)-bd_dom_sf"/>
</dbReference>
<evidence type="ECO:0000256" key="1">
    <source>
        <dbReference type="SAM" id="MobiDB-lite"/>
    </source>
</evidence>
<dbReference type="AlphaFoldDB" id="A0A2X0NYB9"/>
<feature type="region of interest" description="Disordered" evidence="1">
    <location>
        <begin position="350"/>
        <end position="377"/>
    </location>
</feature>
<dbReference type="PANTHER" id="PTHR21089">
    <property type="entry name" value="SHIKIMATE DEHYDROGENASE"/>
    <property type="match status" value="1"/>
</dbReference>
<feature type="domain" description="Shikimate dehydrogenase substrate binding N-terminal" evidence="2">
    <location>
        <begin position="12"/>
        <end position="115"/>
    </location>
</feature>
<keyword evidence="4" id="KW-1185">Reference proteome</keyword>
<dbReference type="InterPro" id="IPR046346">
    <property type="entry name" value="Aminoacid_DH-like_N_sf"/>
</dbReference>